<feature type="compositionally biased region" description="Acidic residues" evidence="1">
    <location>
        <begin position="9"/>
        <end position="23"/>
    </location>
</feature>
<feature type="compositionally biased region" description="Basic and acidic residues" evidence="1">
    <location>
        <begin position="87"/>
        <end position="100"/>
    </location>
</feature>
<organism evidence="2 3">
    <name type="scientific">Smittium culicis</name>
    <dbReference type="NCBI Taxonomy" id="133412"/>
    <lineage>
        <taxon>Eukaryota</taxon>
        <taxon>Fungi</taxon>
        <taxon>Fungi incertae sedis</taxon>
        <taxon>Zoopagomycota</taxon>
        <taxon>Kickxellomycotina</taxon>
        <taxon>Harpellomycetes</taxon>
        <taxon>Harpellales</taxon>
        <taxon>Legeriomycetaceae</taxon>
        <taxon>Smittium</taxon>
    </lineage>
</organism>
<comment type="caution">
    <text evidence="2">The sequence shown here is derived from an EMBL/GenBank/DDBJ whole genome shotgun (WGS) entry which is preliminary data.</text>
</comment>
<evidence type="ECO:0000313" key="3">
    <source>
        <dbReference type="Proteomes" id="UP000187283"/>
    </source>
</evidence>
<keyword evidence="3" id="KW-1185">Reference proteome</keyword>
<protein>
    <submittedName>
        <fullName evidence="2">Uncharacterized protein</fullName>
    </submittedName>
</protein>
<dbReference type="AlphaFoldDB" id="A0A1R1XNB7"/>
<evidence type="ECO:0000313" key="2">
    <source>
        <dbReference type="EMBL" id="OMJ16137.1"/>
    </source>
</evidence>
<accession>A0A1R1XNB7</accession>
<proteinExistence type="predicted"/>
<feature type="region of interest" description="Disordered" evidence="1">
    <location>
        <begin position="1"/>
        <end position="123"/>
    </location>
</feature>
<gene>
    <name evidence="2" type="ORF">AYI70_g6797</name>
</gene>
<sequence>MREVKSGEESQDTDGDGDGDGDGDVDRIEQKENHGDEEDADFGGNSEKDDESSDDKKQESGSEVIFENYGCEIDSDGKEICNFGSDSSRDEGERDGEGSAKESQLAEPDAELGDGTSGNDQVGSRTIVADTLAHKKRDIGMDEYSNYHHYDKKLDRVELNRVRRQTINDYYDLTRSFENFRIEYEAILGSYNDNMREYAGKKPADPVEKTAAEVELVKRAETKFMEAIMNMQE</sequence>
<reference evidence="2 3" key="1">
    <citation type="submission" date="2017-01" db="EMBL/GenBank/DDBJ databases">
        <authorList>
            <person name="Mah S.A."/>
            <person name="Swanson W.J."/>
            <person name="Moy G.W."/>
            <person name="Vacquier V.D."/>
        </authorList>
    </citation>
    <scope>NUCLEOTIDE SEQUENCE [LARGE SCALE GENOMIC DNA]</scope>
    <source>
        <strain evidence="2 3">GSMNP</strain>
    </source>
</reference>
<evidence type="ECO:0000256" key="1">
    <source>
        <dbReference type="SAM" id="MobiDB-lite"/>
    </source>
</evidence>
<dbReference type="EMBL" id="LSSN01002440">
    <property type="protein sequence ID" value="OMJ16137.1"/>
    <property type="molecule type" value="Genomic_DNA"/>
</dbReference>
<dbReference type="Proteomes" id="UP000187283">
    <property type="component" value="Unassembled WGS sequence"/>
</dbReference>
<dbReference type="OrthoDB" id="10673440at2759"/>
<name>A0A1R1XNB7_9FUNG</name>
<feature type="compositionally biased region" description="Basic and acidic residues" evidence="1">
    <location>
        <begin position="24"/>
        <end position="34"/>
    </location>
</feature>